<name>S4TDP1_9VIRU</name>
<proteinExistence type="predicted"/>
<sequence length="328" mass="36370">MSHKTATEGRLLYSPTLSRNTPNYINLVKDLSWVNSRNHQHTDNDGHVIGYWVDLTISLDVASTWTFATAPNTWKMRNSFRKFHAYRDHMFKEAGVSKSEMGRYGRTIRPFLEPDMVETEEIGGIVVYTENNVLSPALATDANREWTYSSLASNPGWLEQDSIADISGDTTMGLSDEWKLTICGPNEVDEQTTSGKVQSYLTAGMIHSYNLDRMEVVTPNADEVIVGPNNPLAALRFQGAAVGEVIDITEDQELEAPPYDIIDDGDSVDIIFSDLARTNDATLSIVKVKNLFVPAGILRVVMANTPNGTEDPSILVDVKGWSYCKDLA</sequence>
<protein>
    <submittedName>
        <fullName evidence="1">Uncharacterized protein</fullName>
    </submittedName>
</protein>
<evidence type="ECO:0000313" key="1">
    <source>
        <dbReference type="EMBL" id="AGA18315.1"/>
    </source>
</evidence>
<reference evidence="1" key="1">
    <citation type="journal article" date="2013" name="ISME J.">
        <title>Previously unknown and highly divergent ssDNA viruses populate the oceans.</title>
        <authorList>
            <person name="Labonte J.M."/>
            <person name="Suttle C.A."/>
        </authorList>
    </citation>
    <scope>NUCLEOTIDE SEQUENCE</scope>
</reference>
<dbReference type="EMBL" id="JX904251">
    <property type="protein sequence ID" value="AGA18315.1"/>
    <property type="molecule type" value="Genomic_DNA"/>
</dbReference>
<accession>S4TDP1</accession>
<organism evidence="1">
    <name type="scientific">uncultured marine virus</name>
    <dbReference type="NCBI Taxonomy" id="186617"/>
    <lineage>
        <taxon>Viruses</taxon>
        <taxon>environmental samples</taxon>
    </lineage>
</organism>